<proteinExistence type="predicted"/>
<reference evidence="2 3" key="1">
    <citation type="submission" date="2014-06" db="EMBL/GenBank/DDBJ databases">
        <title>Evolutionary Origins and Diversification of the Mycorrhizal Mutualists.</title>
        <authorList>
            <consortium name="DOE Joint Genome Institute"/>
            <consortium name="Mycorrhizal Genomics Consortium"/>
            <person name="Kohler A."/>
            <person name="Kuo A."/>
            <person name="Nagy L.G."/>
            <person name="Floudas D."/>
            <person name="Copeland A."/>
            <person name="Barry K.W."/>
            <person name="Cichocki N."/>
            <person name="Veneault-Fourrey C."/>
            <person name="LaButti K."/>
            <person name="Lindquist E.A."/>
            <person name="Lipzen A."/>
            <person name="Lundell T."/>
            <person name="Morin E."/>
            <person name="Murat C."/>
            <person name="Riley R."/>
            <person name="Ohm R."/>
            <person name="Sun H."/>
            <person name="Tunlid A."/>
            <person name="Henrissat B."/>
            <person name="Grigoriev I.V."/>
            <person name="Hibbett D.S."/>
            <person name="Martin F."/>
        </authorList>
    </citation>
    <scope>NUCLEOTIDE SEQUENCE [LARGE SCALE GENOMIC DNA]</scope>
    <source>
        <strain evidence="2 3">SS14</strain>
    </source>
</reference>
<organism evidence="2 3">
    <name type="scientific">Sphaerobolus stellatus (strain SS14)</name>
    <dbReference type="NCBI Taxonomy" id="990650"/>
    <lineage>
        <taxon>Eukaryota</taxon>
        <taxon>Fungi</taxon>
        <taxon>Dikarya</taxon>
        <taxon>Basidiomycota</taxon>
        <taxon>Agaricomycotina</taxon>
        <taxon>Agaricomycetes</taxon>
        <taxon>Phallomycetidae</taxon>
        <taxon>Geastrales</taxon>
        <taxon>Sphaerobolaceae</taxon>
        <taxon>Sphaerobolus</taxon>
    </lineage>
</organism>
<dbReference type="HOGENOM" id="CLU_1504365_0_0_1"/>
<dbReference type="Proteomes" id="UP000054279">
    <property type="component" value="Unassembled WGS sequence"/>
</dbReference>
<sequence>MAAPANIIIPPPIEPILHEDPQLRLETFAHHPNFPGNRSFPVPKIMSAKTAERERVIAAKEAKEQAQVERERLRNIKQMEKDERVKRSLEERRRKRSEKDVGDLTSKKKKCSKSQKSVPIVMESDEEDADREARIVAANRRMLIERGIDIVEEDSLQASHMSSKFDGKPREEPCNRCKY</sequence>
<evidence type="ECO:0000313" key="3">
    <source>
        <dbReference type="Proteomes" id="UP000054279"/>
    </source>
</evidence>
<accession>A0A0C9TQ81</accession>
<name>A0A0C9TQ81_SPHS4</name>
<feature type="region of interest" description="Disordered" evidence="1">
    <location>
        <begin position="66"/>
        <end position="130"/>
    </location>
</feature>
<protein>
    <submittedName>
        <fullName evidence="2">Uncharacterized protein</fullName>
    </submittedName>
</protein>
<evidence type="ECO:0000313" key="2">
    <source>
        <dbReference type="EMBL" id="KIJ32263.1"/>
    </source>
</evidence>
<dbReference type="AlphaFoldDB" id="A0A0C9TQ81"/>
<feature type="compositionally biased region" description="Basic and acidic residues" evidence="1">
    <location>
        <begin position="66"/>
        <end position="106"/>
    </location>
</feature>
<feature type="compositionally biased region" description="Basic and acidic residues" evidence="1">
    <location>
        <begin position="163"/>
        <end position="179"/>
    </location>
</feature>
<gene>
    <name evidence="2" type="ORF">M422DRAFT_265922</name>
</gene>
<evidence type="ECO:0000256" key="1">
    <source>
        <dbReference type="SAM" id="MobiDB-lite"/>
    </source>
</evidence>
<keyword evidence="3" id="KW-1185">Reference proteome</keyword>
<feature type="region of interest" description="Disordered" evidence="1">
    <location>
        <begin position="158"/>
        <end position="179"/>
    </location>
</feature>
<dbReference type="EMBL" id="KN837229">
    <property type="protein sequence ID" value="KIJ32263.1"/>
    <property type="molecule type" value="Genomic_DNA"/>
</dbReference>